<accession>A0A0M0J356</accession>
<evidence type="ECO:0000313" key="1">
    <source>
        <dbReference type="EMBL" id="KOO20945.1"/>
    </source>
</evidence>
<gene>
    <name evidence="1" type="ORF">Ctob_002177</name>
</gene>
<protein>
    <submittedName>
        <fullName evidence="1">Uncharacterized protein</fullName>
    </submittedName>
</protein>
<sequence length="379" mass="40057">MGEVAVISLALVASAGNAAFESAHTRFFLYAGLNLPLSAIAGNLNRTALSALFSKVVPKEDMGAALSVLDVLNSAVGIISPLYGPQLTIAATTPLSALDGAIVEVSEASYPIIKALNAKTFEPFSEKVANLILDINPDELGNAISLGIDVLNSVPAEKLTAFDKELTDAFADLKVDSCTLVPLPPAALATRFQSIAILNVDKFKLLSVDTKWGTELNKLAKTESAICLPSVDALGKLALAQAEVGRAFGAEESARFVAYATPLLKSTISIGKVLPLVNDAKDLALTNATPKERAAFEAAGKKFEILSRQEAARQRALKNGTTPPMIMEEIMAALQKAASDKRAAKKEEFKTAEVARIAELKVKSASLMAAKEVHEIRSQ</sequence>
<evidence type="ECO:0000313" key="2">
    <source>
        <dbReference type="Proteomes" id="UP000037460"/>
    </source>
</evidence>
<dbReference type="EMBL" id="JWZX01003400">
    <property type="protein sequence ID" value="KOO20945.1"/>
    <property type="molecule type" value="Genomic_DNA"/>
</dbReference>
<name>A0A0M0J356_9EUKA</name>
<proteinExistence type="predicted"/>
<keyword evidence="2" id="KW-1185">Reference proteome</keyword>
<reference evidence="2" key="1">
    <citation type="journal article" date="2015" name="PLoS Genet.">
        <title>Genome Sequence and Transcriptome Analyses of Chrysochromulina tobin: Metabolic Tools for Enhanced Algal Fitness in the Prominent Order Prymnesiales (Haptophyceae).</title>
        <authorList>
            <person name="Hovde B.T."/>
            <person name="Deodato C.R."/>
            <person name="Hunsperger H.M."/>
            <person name="Ryken S.A."/>
            <person name="Yost W."/>
            <person name="Jha R.K."/>
            <person name="Patterson J."/>
            <person name="Monnat R.J. Jr."/>
            <person name="Barlow S.B."/>
            <person name="Starkenburg S.R."/>
            <person name="Cattolico R.A."/>
        </authorList>
    </citation>
    <scope>NUCLEOTIDE SEQUENCE</scope>
    <source>
        <strain evidence="2">CCMP291</strain>
    </source>
</reference>
<comment type="caution">
    <text evidence="1">The sequence shown here is derived from an EMBL/GenBank/DDBJ whole genome shotgun (WGS) entry which is preliminary data.</text>
</comment>
<dbReference type="AlphaFoldDB" id="A0A0M0J356"/>
<organism evidence="1 2">
    <name type="scientific">Chrysochromulina tobinii</name>
    <dbReference type="NCBI Taxonomy" id="1460289"/>
    <lineage>
        <taxon>Eukaryota</taxon>
        <taxon>Haptista</taxon>
        <taxon>Haptophyta</taxon>
        <taxon>Prymnesiophyceae</taxon>
        <taxon>Prymnesiales</taxon>
        <taxon>Chrysochromulinaceae</taxon>
        <taxon>Chrysochromulina</taxon>
    </lineage>
</organism>
<dbReference type="OrthoDB" id="10487948at2759"/>
<dbReference type="Proteomes" id="UP000037460">
    <property type="component" value="Unassembled WGS sequence"/>
</dbReference>